<proteinExistence type="predicted"/>
<sequence>MPIIPPYRVLHLTLGLKKKKAVGHFYNSAWISDGDTHHVKTQFWFPLPLFFFYPHLRTFLHSSSDRAGGREEEREKHRCERDTATGYHPHDPNRGRGQTAIEVRALSRNRTWDSLVHGLTLLSLSQTGQGTFASYNHFLP</sequence>
<dbReference type="AlphaFoldDB" id="A0A7J8FZP8"/>
<evidence type="ECO:0000256" key="1">
    <source>
        <dbReference type="SAM" id="MobiDB-lite"/>
    </source>
</evidence>
<reference evidence="2 3" key="1">
    <citation type="journal article" date="2020" name="Nature">
        <title>Six reference-quality genomes reveal evolution of bat adaptations.</title>
        <authorList>
            <person name="Jebb D."/>
            <person name="Huang Z."/>
            <person name="Pippel M."/>
            <person name="Hughes G.M."/>
            <person name="Lavrichenko K."/>
            <person name="Devanna P."/>
            <person name="Winkler S."/>
            <person name="Jermiin L.S."/>
            <person name="Skirmuntt E.C."/>
            <person name="Katzourakis A."/>
            <person name="Burkitt-Gray L."/>
            <person name="Ray D.A."/>
            <person name="Sullivan K.A.M."/>
            <person name="Roscito J.G."/>
            <person name="Kirilenko B.M."/>
            <person name="Davalos L.M."/>
            <person name="Corthals A.P."/>
            <person name="Power M.L."/>
            <person name="Jones G."/>
            <person name="Ransome R.D."/>
            <person name="Dechmann D.K.N."/>
            <person name="Locatelli A.G."/>
            <person name="Puechmaille S.J."/>
            <person name="Fedrigo O."/>
            <person name="Jarvis E.D."/>
            <person name="Hiller M."/>
            <person name="Vernes S.C."/>
            <person name="Myers E.W."/>
            <person name="Teeling E.C."/>
        </authorList>
    </citation>
    <scope>NUCLEOTIDE SEQUENCE [LARGE SCALE GENOMIC DNA]</scope>
    <source>
        <strain evidence="2">MMolMol1</strain>
        <tissue evidence="2">Muscle</tissue>
    </source>
</reference>
<evidence type="ECO:0000313" key="3">
    <source>
        <dbReference type="Proteomes" id="UP000550707"/>
    </source>
</evidence>
<protein>
    <submittedName>
        <fullName evidence="2">Uncharacterized protein</fullName>
    </submittedName>
</protein>
<feature type="region of interest" description="Disordered" evidence="1">
    <location>
        <begin position="64"/>
        <end position="97"/>
    </location>
</feature>
<dbReference type="Proteomes" id="UP000550707">
    <property type="component" value="Unassembled WGS sequence"/>
</dbReference>
<dbReference type="InParanoid" id="A0A7J8FZP8"/>
<evidence type="ECO:0000313" key="2">
    <source>
        <dbReference type="EMBL" id="KAF6452965.1"/>
    </source>
</evidence>
<keyword evidence="3" id="KW-1185">Reference proteome</keyword>
<comment type="caution">
    <text evidence="2">The sequence shown here is derived from an EMBL/GenBank/DDBJ whole genome shotgun (WGS) entry which is preliminary data.</text>
</comment>
<dbReference type="EMBL" id="JACASF010000010">
    <property type="protein sequence ID" value="KAF6452965.1"/>
    <property type="molecule type" value="Genomic_DNA"/>
</dbReference>
<feature type="compositionally biased region" description="Basic and acidic residues" evidence="1">
    <location>
        <begin position="64"/>
        <end position="94"/>
    </location>
</feature>
<organism evidence="2 3">
    <name type="scientific">Molossus molossus</name>
    <name type="common">Pallas' mastiff bat</name>
    <name type="synonym">Vespertilio molossus</name>
    <dbReference type="NCBI Taxonomy" id="27622"/>
    <lineage>
        <taxon>Eukaryota</taxon>
        <taxon>Metazoa</taxon>
        <taxon>Chordata</taxon>
        <taxon>Craniata</taxon>
        <taxon>Vertebrata</taxon>
        <taxon>Euteleostomi</taxon>
        <taxon>Mammalia</taxon>
        <taxon>Eutheria</taxon>
        <taxon>Laurasiatheria</taxon>
        <taxon>Chiroptera</taxon>
        <taxon>Yangochiroptera</taxon>
        <taxon>Molossidae</taxon>
        <taxon>Molossus</taxon>
    </lineage>
</organism>
<accession>A0A7J8FZP8</accession>
<name>A0A7J8FZP8_MOLMO</name>
<gene>
    <name evidence="2" type="ORF">HJG59_008246</name>
</gene>